<evidence type="ECO:0008006" key="3">
    <source>
        <dbReference type="Google" id="ProtNLM"/>
    </source>
</evidence>
<evidence type="ECO:0000313" key="1">
    <source>
        <dbReference type="EMBL" id="EUJ27768.1"/>
    </source>
</evidence>
<evidence type="ECO:0000313" key="2">
    <source>
        <dbReference type="Proteomes" id="UP000019251"/>
    </source>
</evidence>
<dbReference type="Proteomes" id="UP000019251">
    <property type="component" value="Unassembled WGS sequence"/>
</dbReference>
<sequence>MKLNPDCVKDVLLSIEENVGLEEHLRNINELKLSDLYSDEDITYTLLKLDEANFIHFSHTSGSNSFYSLSIGNMTYEGHNFLDTVRDPSRWEKVKQKAASVGGVSIPILQQLGALLLEKQLNS</sequence>
<dbReference type="InterPro" id="IPR019650">
    <property type="entry name" value="DUF2513"/>
</dbReference>
<dbReference type="Pfam" id="PF10711">
    <property type="entry name" value="DUF2513"/>
    <property type="match status" value="1"/>
</dbReference>
<dbReference type="AlphaFoldDB" id="A0A829R586"/>
<accession>A0A829R586</accession>
<gene>
    <name evidence="1" type="ORF">LMUR_09584</name>
</gene>
<comment type="caution">
    <text evidence="1">The sequence shown here is derived from an EMBL/GenBank/DDBJ whole genome shotgun (WGS) entry which is preliminary data.</text>
</comment>
<proteinExistence type="predicted"/>
<protein>
    <recommendedName>
        <fullName evidence="3">DUF2513 domain-containing protein</fullName>
    </recommendedName>
</protein>
<reference evidence="1 2" key="1">
    <citation type="submission" date="2012-12" db="EMBL/GenBank/DDBJ databases">
        <title>Novel taxa of Listeriaceae from agricultural environments in the United States.</title>
        <authorList>
            <person name="den Bakker H.C."/>
            <person name="Allred A."/>
            <person name="Warchocki S."/>
            <person name="Wright E.M."/>
            <person name="Burrell A."/>
            <person name="Nightingale K.K."/>
            <person name="Kephart D."/>
            <person name="Wiedmann M."/>
        </authorList>
    </citation>
    <scope>NUCLEOTIDE SEQUENCE [LARGE SCALE GENOMIC DNA]</scope>
    <source>
        <strain evidence="1 2">FSL F6-1183</strain>
    </source>
</reference>
<dbReference type="RefSeq" id="WP_036106428.1">
    <property type="nucleotide sequence ID" value="NZ_AODG01000011.1"/>
</dbReference>
<name>A0A829R586_LISGR</name>
<dbReference type="EMBL" id="AODG01000011">
    <property type="protein sequence ID" value="EUJ27768.1"/>
    <property type="molecule type" value="Genomic_DNA"/>
</dbReference>
<organism evidence="1 2">
    <name type="scientific">Listeria grayi FSL F6-1183</name>
    <dbReference type="NCBI Taxonomy" id="1265827"/>
    <lineage>
        <taxon>Bacteria</taxon>
        <taxon>Bacillati</taxon>
        <taxon>Bacillota</taxon>
        <taxon>Bacilli</taxon>
        <taxon>Bacillales</taxon>
        <taxon>Listeriaceae</taxon>
        <taxon>Listeria</taxon>
    </lineage>
</organism>